<dbReference type="PANTHER" id="PTHR24567:SF75">
    <property type="entry name" value="FUMARATE AND NITRATE REDUCTION REGULATORY PROTEIN"/>
    <property type="match status" value="1"/>
</dbReference>
<dbReference type="SUPFAM" id="SSF46785">
    <property type="entry name" value="Winged helix' DNA-binding domain"/>
    <property type="match status" value="1"/>
</dbReference>
<reference evidence="6 7" key="1">
    <citation type="submission" date="2019-03" db="EMBL/GenBank/DDBJ databases">
        <title>Paracraurococcus aquatilis NE82 genome sequence.</title>
        <authorList>
            <person name="Zhao Y."/>
            <person name="Du Z."/>
        </authorList>
    </citation>
    <scope>NUCLEOTIDE SEQUENCE [LARGE SCALE GENOMIC DNA]</scope>
    <source>
        <strain evidence="6 7">NE82</strain>
    </source>
</reference>
<sequence>MLRLVPDNPARLASCRGPETAVNPFDAAHLPHDSTAPGQAGTQVCDRCGSRIAGLCKPLDAAALDDISSESQQVTLPAHSMVFREGDPAGKVFTLIEGFAKLTRLLPDGKQQVVGFRFAGDVIGYTTLPRYPFDAELLTDAKICRLERPQLDGLLRRYPKLERRMLDLCVQELTATQEQLVTVGRRSAEARVAAFLVSLVEAARRRGPAPRVLEMPMTRADIADFLGLTLETVSRSLTAFRKRGWIREPVHHKVELLNLSAVSALAEGTND</sequence>
<dbReference type="Gene3D" id="2.60.120.10">
    <property type="entry name" value="Jelly Rolls"/>
    <property type="match status" value="1"/>
</dbReference>
<dbReference type="CDD" id="cd00038">
    <property type="entry name" value="CAP_ED"/>
    <property type="match status" value="1"/>
</dbReference>
<dbReference type="CDD" id="cd00092">
    <property type="entry name" value="HTH_CRP"/>
    <property type="match status" value="1"/>
</dbReference>
<dbReference type="PROSITE" id="PS51063">
    <property type="entry name" value="HTH_CRP_2"/>
    <property type="match status" value="1"/>
</dbReference>
<evidence type="ECO:0000259" key="4">
    <source>
        <dbReference type="PROSITE" id="PS50042"/>
    </source>
</evidence>
<comment type="caution">
    <text evidence="6">The sequence shown here is derived from an EMBL/GenBank/DDBJ whole genome shotgun (WGS) entry which is preliminary data.</text>
</comment>
<feature type="domain" description="HTH crp-type" evidence="5">
    <location>
        <begin position="186"/>
        <end position="260"/>
    </location>
</feature>
<dbReference type="InterPro" id="IPR014710">
    <property type="entry name" value="RmlC-like_jellyroll"/>
</dbReference>
<protein>
    <submittedName>
        <fullName evidence="6">Crp/Fnr family transcriptional regulator</fullName>
    </submittedName>
</protein>
<gene>
    <name evidence="6" type="ORF">EXY23_14345</name>
</gene>
<feature type="domain" description="Cyclic nucleotide-binding" evidence="4">
    <location>
        <begin position="55"/>
        <end position="128"/>
    </location>
</feature>
<dbReference type="PANTHER" id="PTHR24567">
    <property type="entry name" value="CRP FAMILY TRANSCRIPTIONAL REGULATORY PROTEIN"/>
    <property type="match status" value="1"/>
</dbReference>
<dbReference type="PROSITE" id="PS50042">
    <property type="entry name" value="CNMP_BINDING_3"/>
    <property type="match status" value="1"/>
</dbReference>
<dbReference type="Gene3D" id="1.10.10.10">
    <property type="entry name" value="Winged helix-like DNA-binding domain superfamily/Winged helix DNA-binding domain"/>
    <property type="match status" value="1"/>
</dbReference>
<evidence type="ECO:0000256" key="3">
    <source>
        <dbReference type="ARBA" id="ARBA00023163"/>
    </source>
</evidence>
<keyword evidence="1" id="KW-0805">Transcription regulation</keyword>
<dbReference type="EMBL" id="SKBM01000012">
    <property type="protein sequence ID" value="TCZ60945.1"/>
    <property type="molecule type" value="Genomic_DNA"/>
</dbReference>
<organism evidence="6 7">
    <name type="scientific">Roseicella aquatilis</name>
    <dbReference type="NCBI Taxonomy" id="2527868"/>
    <lineage>
        <taxon>Bacteria</taxon>
        <taxon>Pseudomonadati</taxon>
        <taxon>Pseudomonadota</taxon>
        <taxon>Alphaproteobacteria</taxon>
        <taxon>Acetobacterales</taxon>
        <taxon>Roseomonadaceae</taxon>
        <taxon>Roseicella</taxon>
    </lineage>
</organism>
<dbReference type="SUPFAM" id="SSF51206">
    <property type="entry name" value="cAMP-binding domain-like"/>
    <property type="match status" value="1"/>
</dbReference>
<dbReference type="OrthoDB" id="7584044at2"/>
<dbReference type="Pfam" id="PF13545">
    <property type="entry name" value="HTH_Crp_2"/>
    <property type="match status" value="1"/>
</dbReference>
<dbReference type="PRINTS" id="PR00034">
    <property type="entry name" value="HTHCRP"/>
</dbReference>
<keyword evidence="7" id="KW-1185">Reference proteome</keyword>
<keyword evidence="2" id="KW-0238">DNA-binding</keyword>
<dbReference type="InterPro" id="IPR036388">
    <property type="entry name" value="WH-like_DNA-bd_sf"/>
</dbReference>
<dbReference type="InterPro" id="IPR012318">
    <property type="entry name" value="HTH_CRP"/>
</dbReference>
<dbReference type="GO" id="GO:0005829">
    <property type="term" value="C:cytosol"/>
    <property type="evidence" value="ECO:0007669"/>
    <property type="project" value="TreeGrafter"/>
</dbReference>
<accession>A0A4R4DIJ7</accession>
<evidence type="ECO:0000259" key="5">
    <source>
        <dbReference type="PROSITE" id="PS51063"/>
    </source>
</evidence>
<dbReference type="SMART" id="SM00100">
    <property type="entry name" value="cNMP"/>
    <property type="match status" value="1"/>
</dbReference>
<dbReference type="SMART" id="SM00419">
    <property type="entry name" value="HTH_CRP"/>
    <property type="match status" value="1"/>
</dbReference>
<name>A0A4R4DIJ7_9PROT</name>
<dbReference type="Pfam" id="PF00027">
    <property type="entry name" value="cNMP_binding"/>
    <property type="match status" value="1"/>
</dbReference>
<proteinExistence type="predicted"/>
<dbReference type="Proteomes" id="UP000295023">
    <property type="component" value="Unassembled WGS sequence"/>
</dbReference>
<dbReference type="InterPro" id="IPR018490">
    <property type="entry name" value="cNMP-bd_dom_sf"/>
</dbReference>
<dbReference type="GO" id="GO:0003700">
    <property type="term" value="F:DNA-binding transcription factor activity"/>
    <property type="evidence" value="ECO:0007669"/>
    <property type="project" value="InterPro"/>
</dbReference>
<dbReference type="AlphaFoldDB" id="A0A4R4DIJ7"/>
<dbReference type="InterPro" id="IPR018335">
    <property type="entry name" value="Tscrpt_reg_HTH_Crp-type_CS"/>
</dbReference>
<keyword evidence="3" id="KW-0804">Transcription</keyword>
<dbReference type="GO" id="GO:0003677">
    <property type="term" value="F:DNA binding"/>
    <property type="evidence" value="ECO:0007669"/>
    <property type="project" value="UniProtKB-KW"/>
</dbReference>
<dbReference type="PROSITE" id="PS00042">
    <property type="entry name" value="HTH_CRP_1"/>
    <property type="match status" value="1"/>
</dbReference>
<dbReference type="InterPro" id="IPR000595">
    <property type="entry name" value="cNMP-bd_dom"/>
</dbReference>
<evidence type="ECO:0000256" key="2">
    <source>
        <dbReference type="ARBA" id="ARBA00023125"/>
    </source>
</evidence>
<evidence type="ECO:0000313" key="6">
    <source>
        <dbReference type="EMBL" id="TCZ60945.1"/>
    </source>
</evidence>
<dbReference type="InterPro" id="IPR036390">
    <property type="entry name" value="WH_DNA-bd_sf"/>
</dbReference>
<evidence type="ECO:0000256" key="1">
    <source>
        <dbReference type="ARBA" id="ARBA00023015"/>
    </source>
</evidence>
<evidence type="ECO:0000313" key="7">
    <source>
        <dbReference type="Proteomes" id="UP000295023"/>
    </source>
</evidence>
<dbReference type="InterPro" id="IPR050397">
    <property type="entry name" value="Env_Response_Regulators"/>
</dbReference>